<evidence type="ECO:0000313" key="3">
    <source>
        <dbReference type="Proteomes" id="UP000472335"/>
    </source>
</evidence>
<dbReference type="RefSeq" id="WP_165268070.1">
    <property type="nucleotide sequence ID" value="NZ_JAAKZY010000231.1"/>
</dbReference>
<comment type="caution">
    <text evidence="2">The sequence shown here is derived from an EMBL/GenBank/DDBJ whole genome shotgun (WGS) entry which is preliminary data.</text>
</comment>
<feature type="compositionally biased region" description="Pro residues" evidence="1">
    <location>
        <begin position="45"/>
        <end position="66"/>
    </location>
</feature>
<dbReference type="Proteomes" id="UP000472335">
    <property type="component" value="Unassembled WGS sequence"/>
</dbReference>
<name>A0A6G4VIZ7_9ACTN</name>
<protein>
    <submittedName>
        <fullName evidence="2">Uncharacterized protein</fullName>
    </submittedName>
</protein>
<organism evidence="2 3">
    <name type="scientific">Streptomyces scabichelini</name>
    <dbReference type="NCBI Taxonomy" id="2711217"/>
    <lineage>
        <taxon>Bacteria</taxon>
        <taxon>Bacillati</taxon>
        <taxon>Actinomycetota</taxon>
        <taxon>Actinomycetes</taxon>
        <taxon>Kitasatosporales</taxon>
        <taxon>Streptomycetaceae</taxon>
        <taxon>Streptomyces</taxon>
    </lineage>
</organism>
<evidence type="ECO:0000256" key="1">
    <source>
        <dbReference type="SAM" id="MobiDB-lite"/>
    </source>
</evidence>
<feature type="region of interest" description="Disordered" evidence="1">
    <location>
        <begin position="37"/>
        <end position="89"/>
    </location>
</feature>
<proteinExistence type="predicted"/>
<evidence type="ECO:0000313" key="2">
    <source>
        <dbReference type="EMBL" id="NGO14066.1"/>
    </source>
</evidence>
<accession>A0A6G4VIZ7</accession>
<keyword evidence="3" id="KW-1185">Reference proteome</keyword>
<dbReference type="AlphaFoldDB" id="A0A6G4VIZ7"/>
<sequence>MNPELLAALALLAPGAAVGTVCLAGHHMARRRDNETAAILAASRPTPPDDNGPQPPGREPLTPPTAGPVATVSDLIRHPRYRAAGREAA</sequence>
<dbReference type="EMBL" id="JAAKZY010000231">
    <property type="protein sequence ID" value="NGO14066.1"/>
    <property type="molecule type" value="Genomic_DNA"/>
</dbReference>
<reference evidence="2 3" key="1">
    <citation type="submission" date="2020-02" db="EMBL/GenBank/DDBJ databases">
        <title>Whole-genome analyses of novel actinobacteria.</title>
        <authorList>
            <person name="Sahin N."/>
            <person name="Gencbay T."/>
        </authorList>
    </citation>
    <scope>NUCLEOTIDE SEQUENCE [LARGE SCALE GENOMIC DNA]</scope>
    <source>
        <strain evidence="2 3">HC44</strain>
    </source>
</reference>
<gene>
    <name evidence="2" type="ORF">G5C60_42370</name>
</gene>